<dbReference type="PRINTS" id="PR00721">
    <property type="entry name" value="STOMATIN"/>
</dbReference>
<evidence type="ECO:0000256" key="2">
    <source>
        <dbReference type="ARBA" id="ARBA00008164"/>
    </source>
</evidence>
<feature type="domain" description="Band 7" evidence="3">
    <location>
        <begin position="7"/>
        <end position="164"/>
    </location>
</feature>
<name>A0A7C4D191_9CREN</name>
<sequence>MTLIMSRYIRIVKEWERFIVLRLGRYQGVKGPGLVFLVPFIDRGIIVDLRITTVDVPKQEVITKDNVTVTVDAVVYYRIIDPENAVLKIKDPHYSVALLTQTTIRDVIGQVDLDTLLTQREEIGKTIQSIVDRITEAWGVKISLLTLKAIELPQGLIRAMAKQAEAERLRRARIIEAEAEREAAKILSEAAIVYETHPTALRLRELQTYTDIAREKNLIIITEASSKSASTAAAISTALSGRYPPQVEKGEE</sequence>
<dbReference type="Pfam" id="PF01145">
    <property type="entry name" value="Band_7"/>
    <property type="match status" value="1"/>
</dbReference>
<accession>A0A7C4D191</accession>
<dbReference type="InterPro" id="IPR036013">
    <property type="entry name" value="Band_7/SPFH_dom_sf"/>
</dbReference>
<reference evidence="4" key="1">
    <citation type="journal article" date="2020" name="mSystems">
        <title>Genome- and Community-Level Interaction Insights into Carbon Utilization and Element Cycling Functions of Hydrothermarchaeota in Hydrothermal Sediment.</title>
        <authorList>
            <person name="Zhou Z."/>
            <person name="Liu Y."/>
            <person name="Xu W."/>
            <person name="Pan J."/>
            <person name="Luo Z.H."/>
            <person name="Li M."/>
        </authorList>
    </citation>
    <scope>NUCLEOTIDE SEQUENCE [LARGE SCALE GENOMIC DNA]</scope>
    <source>
        <strain evidence="4">SpSt-658</strain>
    </source>
</reference>
<comment type="subcellular location">
    <subcellularLocation>
        <location evidence="1">Membrane</location>
        <topology evidence="1">Single-pass membrane protein</topology>
    </subcellularLocation>
</comment>
<dbReference type="InterPro" id="IPR001972">
    <property type="entry name" value="Stomatin_HflK_fam"/>
</dbReference>
<dbReference type="GO" id="GO:0005886">
    <property type="term" value="C:plasma membrane"/>
    <property type="evidence" value="ECO:0007669"/>
    <property type="project" value="InterPro"/>
</dbReference>
<evidence type="ECO:0000259" key="3">
    <source>
        <dbReference type="SMART" id="SM00244"/>
    </source>
</evidence>
<organism evidence="4">
    <name type="scientific">Ignisphaera aggregans</name>
    <dbReference type="NCBI Taxonomy" id="334771"/>
    <lineage>
        <taxon>Archaea</taxon>
        <taxon>Thermoproteota</taxon>
        <taxon>Thermoprotei</taxon>
        <taxon>Desulfurococcales</taxon>
        <taxon>Desulfurococcaceae</taxon>
        <taxon>Ignisphaera</taxon>
    </lineage>
</organism>
<dbReference type="EMBL" id="DTCA01000155">
    <property type="protein sequence ID" value="HGM07746.1"/>
    <property type="molecule type" value="Genomic_DNA"/>
</dbReference>
<dbReference type="InterPro" id="IPR001107">
    <property type="entry name" value="Band_7"/>
</dbReference>
<evidence type="ECO:0000256" key="1">
    <source>
        <dbReference type="ARBA" id="ARBA00004167"/>
    </source>
</evidence>
<dbReference type="FunFam" id="3.30.479.30:FF:000004">
    <property type="entry name" value="Putative membrane protease family, stomatin"/>
    <property type="match status" value="1"/>
</dbReference>
<comment type="caution">
    <text evidence="4">The sequence shown here is derived from an EMBL/GenBank/DDBJ whole genome shotgun (WGS) entry which is preliminary data.</text>
</comment>
<gene>
    <name evidence="4" type="ORF">ENU31_05000</name>
</gene>
<dbReference type="AlphaFoldDB" id="A0A7C4D191"/>
<dbReference type="PANTHER" id="PTHR10264">
    <property type="entry name" value="BAND 7 PROTEIN-RELATED"/>
    <property type="match status" value="1"/>
</dbReference>
<proteinExistence type="inferred from homology"/>
<dbReference type="SMART" id="SM00244">
    <property type="entry name" value="PHB"/>
    <property type="match status" value="1"/>
</dbReference>
<dbReference type="SUPFAM" id="SSF117892">
    <property type="entry name" value="Band 7/SPFH domain"/>
    <property type="match status" value="1"/>
</dbReference>
<evidence type="ECO:0000313" key="4">
    <source>
        <dbReference type="EMBL" id="HGM07746.1"/>
    </source>
</evidence>
<dbReference type="Gene3D" id="3.30.479.30">
    <property type="entry name" value="Band 7 domain"/>
    <property type="match status" value="1"/>
</dbReference>
<dbReference type="PANTHER" id="PTHR10264:SF19">
    <property type="entry name" value="AT06885P-RELATED"/>
    <property type="match status" value="1"/>
</dbReference>
<dbReference type="Gene3D" id="6.10.250.2090">
    <property type="match status" value="1"/>
</dbReference>
<dbReference type="GO" id="GO:0098552">
    <property type="term" value="C:side of membrane"/>
    <property type="evidence" value="ECO:0007669"/>
    <property type="project" value="UniProtKB-ARBA"/>
</dbReference>
<dbReference type="InterPro" id="IPR043202">
    <property type="entry name" value="Band-7_stomatin-like"/>
</dbReference>
<comment type="similarity">
    <text evidence="2">Belongs to the band 7/mec-2 family.</text>
</comment>
<protein>
    <submittedName>
        <fullName evidence="4">Slipin family protein</fullName>
    </submittedName>
</protein>